<protein>
    <submittedName>
        <fullName evidence="2">Uncharacterized protein</fullName>
    </submittedName>
</protein>
<organism evidence="2 3">
    <name type="scientific">Sphagnum troendelagicum</name>
    <dbReference type="NCBI Taxonomy" id="128251"/>
    <lineage>
        <taxon>Eukaryota</taxon>
        <taxon>Viridiplantae</taxon>
        <taxon>Streptophyta</taxon>
        <taxon>Embryophyta</taxon>
        <taxon>Bryophyta</taxon>
        <taxon>Sphagnophytina</taxon>
        <taxon>Sphagnopsida</taxon>
        <taxon>Sphagnales</taxon>
        <taxon>Sphagnaceae</taxon>
        <taxon>Sphagnum</taxon>
    </lineage>
</organism>
<feature type="compositionally biased region" description="Basic and acidic residues" evidence="1">
    <location>
        <begin position="89"/>
        <end position="99"/>
    </location>
</feature>
<proteinExistence type="predicted"/>
<evidence type="ECO:0000313" key="2">
    <source>
        <dbReference type="EMBL" id="CAK9199619.1"/>
    </source>
</evidence>
<accession>A0ABP0TQ35</accession>
<name>A0ABP0TQ35_9BRYO</name>
<dbReference type="Proteomes" id="UP001497512">
    <property type="component" value="Chromosome 12"/>
</dbReference>
<dbReference type="EMBL" id="OZ019904">
    <property type="protein sequence ID" value="CAK9199619.1"/>
    <property type="molecule type" value="Genomic_DNA"/>
</dbReference>
<keyword evidence="3" id="KW-1185">Reference proteome</keyword>
<gene>
    <name evidence="2" type="ORF">CSSPTR1EN2_LOCUS5027</name>
</gene>
<evidence type="ECO:0000313" key="3">
    <source>
        <dbReference type="Proteomes" id="UP001497512"/>
    </source>
</evidence>
<feature type="region of interest" description="Disordered" evidence="1">
    <location>
        <begin position="81"/>
        <end position="108"/>
    </location>
</feature>
<reference evidence="2" key="1">
    <citation type="submission" date="2024-02" db="EMBL/GenBank/DDBJ databases">
        <authorList>
            <consortium name="ELIXIR-Norway"/>
            <consortium name="Elixir Norway"/>
        </authorList>
    </citation>
    <scope>NUCLEOTIDE SEQUENCE</scope>
</reference>
<sequence>MIMSQSRKTLRVGLLELSTNSGSAYSAAATDHKSVATASGDDDDDDEILLMCERSFLAVIGGEQQQQRAEILLRRERKFTRSRAATARPRTEGPARDGRSNAVSIVHTTEDRKPPFDCLIAAV</sequence>
<evidence type="ECO:0000256" key="1">
    <source>
        <dbReference type="SAM" id="MobiDB-lite"/>
    </source>
</evidence>